<evidence type="ECO:0000313" key="2">
    <source>
        <dbReference type="Proteomes" id="UP001199525"/>
    </source>
</evidence>
<organism evidence="1 2">
    <name type="scientific">Nostoc favosum CHAB5714</name>
    <dbReference type="NCBI Taxonomy" id="2780399"/>
    <lineage>
        <taxon>Bacteria</taxon>
        <taxon>Bacillati</taxon>
        <taxon>Cyanobacteriota</taxon>
        <taxon>Cyanophyceae</taxon>
        <taxon>Nostocales</taxon>
        <taxon>Nostocaceae</taxon>
        <taxon>Nostoc</taxon>
        <taxon>Nostoc favosum</taxon>
    </lineage>
</organism>
<dbReference type="RefSeq" id="WP_229486716.1">
    <property type="nucleotide sequence ID" value="NZ_JAIVFQ010000036.1"/>
</dbReference>
<dbReference type="NCBIfam" id="TIGR02595">
    <property type="entry name" value="PEP_CTERM"/>
    <property type="match status" value="1"/>
</dbReference>
<dbReference type="EMBL" id="JAIVFQ010000036">
    <property type="protein sequence ID" value="MCC5601715.1"/>
    <property type="molecule type" value="Genomic_DNA"/>
</dbReference>
<proteinExistence type="predicted"/>
<name>A0ABS8IBW9_9NOSO</name>
<sequence>MEDLMFMSISNLAKTLSIVTAGSAFIAFGAIDKAEAAFITSQSDPALSGTKLIDFESVTPGSYTSLTIGDVNFSPSVGEVEFVNADYAGDYNTQGQSLQNTYAVKAFNNLKISFLTPVKTFGFNWGASNVPWKLTAFDSSNNILDSQVLPIVVSSNAGDFFGIKNVSAPISYATLVASEFGDYVLIDNFKSKSVSVPEPLNIAGTGLVGAMGLWLNRKKVTTKKA</sequence>
<dbReference type="Proteomes" id="UP001199525">
    <property type="component" value="Unassembled WGS sequence"/>
</dbReference>
<evidence type="ECO:0000313" key="1">
    <source>
        <dbReference type="EMBL" id="MCC5601715.1"/>
    </source>
</evidence>
<accession>A0ABS8IBW9</accession>
<dbReference type="InterPro" id="IPR013424">
    <property type="entry name" value="Ice-binding_C"/>
</dbReference>
<comment type="caution">
    <text evidence="1">The sequence shown here is derived from an EMBL/GenBank/DDBJ whole genome shotgun (WGS) entry which is preliminary data.</text>
</comment>
<gene>
    <name evidence="1" type="ORF">LC586_21545</name>
</gene>
<protein>
    <submittedName>
        <fullName evidence="1">PEP-CTERM sorting domain-containing protein</fullName>
    </submittedName>
</protein>
<reference evidence="1 2" key="1">
    <citation type="journal article" date="2021" name="Microorganisms">
        <title>Genome Evolution of Filamentous Cyanobacterium Nostoc Species: From Facultative Symbiosis to Free Living.</title>
        <authorList>
            <person name="Huo D."/>
            <person name="Li H."/>
            <person name="Cai F."/>
            <person name="Guo X."/>
            <person name="Qiao Z."/>
            <person name="Wang W."/>
            <person name="Yu G."/>
            <person name="Li R."/>
        </authorList>
    </citation>
    <scope>NUCLEOTIDE SEQUENCE [LARGE SCALE GENOMIC DNA]</scope>
    <source>
        <strain evidence="1 2">CHAB 5714</strain>
    </source>
</reference>
<keyword evidence="2" id="KW-1185">Reference proteome</keyword>